<proteinExistence type="predicted"/>
<sequence length="90" mass="9173">MIPFTVVSDGVGYGLLPLGGVVVVVPEPLEGGAVVFEEPEPDPDPDPELGTPPTALASAAASAAICRPSSASIRERKAASESVSSSRWRT</sequence>
<reference evidence="2" key="1">
    <citation type="submission" date="2020-05" db="EMBL/GenBank/DDBJ databases">
        <authorList>
            <person name="Chiriac C."/>
            <person name="Salcher M."/>
            <person name="Ghai R."/>
            <person name="Kavagutti S V."/>
        </authorList>
    </citation>
    <scope>NUCLEOTIDE SEQUENCE</scope>
</reference>
<dbReference type="AlphaFoldDB" id="A0A6J6CC63"/>
<protein>
    <submittedName>
        <fullName evidence="2">Unannotated protein</fullName>
    </submittedName>
</protein>
<name>A0A6J6CC63_9ZZZZ</name>
<organism evidence="2">
    <name type="scientific">freshwater metagenome</name>
    <dbReference type="NCBI Taxonomy" id="449393"/>
    <lineage>
        <taxon>unclassified sequences</taxon>
        <taxon>metagenomes</taxon>
        <taxon>ecological metagenomes</taxon>
    </lineage>
</organism>
<evidence type="ECO:0000256" key="1">
    <source>
        <dbReference type="SAM" id="MobiDB-lite"/>
    </source>
</evidence>
<feature type="region of interest" description="Disordered" evidence="1">
    <location>
        <begin position="34"/>
        <end position="61"/>
    </location>
</feature>
<dbReference type="EMBL" id="CAEZSU010000051">
    <property type="protein sequence ID" value="CAB4547648.1"/>
    <property type="molecule type" value="Genomic_DNA"/>
</dbReference>
<evidence type="ECO:0000313" key="2">
    <source>
        <dbReference type="EMBL" id="CAB4547648.1"/>
    </source>
</evidence>
<gene>
    <name evidence="2" type="ORF">UFOPK1495_00621</name>
</gene>
<feature type="compositionally biased region" description="Acidic residues" evidence="1">
    <location>
        <begin position="37"/>
        <end position="47"/>
    </location>
</feature>
<accession>A0A6J6CC63</accession>